<feature type="domain" description="GH26" evidence="4">
    <location>
        <begin position="1"/>
        <end position="112"/>
    </location>
</feature>
<comment type="caution">
    <text evidence="3">Lacks conserved residue(s) required for the propagation of feature annotation.</text>
</comment>
<gene>
    <name evidence="5" type="ORF">LNTAR_19527</name>
</gene>
<comment type="similarity">
    <text evidence="3">Belongs to the glycosyl hydrolase 26 family.</text>
</comment>
<evidence type="ECO:0000313" key="5">
    <source>
        <dbReference type="EMBL" id="EDM26021.1"/>
    </source>
</evidence>
<dbReference type="EMBL" id="ABCK01000021">
    <property type="protein sequence ID" value="EDM26021.1"/>
    <property type="molecule type" value="Genomic_DNA"/>
</dbReference>
<keyword evidence="1" id="KW-0378">Hydrolase</keyword>
<dbReference type="GO" id="GO:0004553">
    <property type="term" value="F:hydrolase activity, hydrolyzing O-glycosyl compounds"/>
    <property type="evidence" value="ECO:0007669"/>
    <property type="project" value="InterPro"/>
</dbReference>
<organism evidence="5 6">
    <name type="scientific">Lentisphaera araneosa HTCC2155</name>
    <dbReference type="NCBI Taxonomy" id="313628"/>
    <lineage>
        <taxon>Bacteria</taxon>
        <taxon>Pseudomonadati</taxon>
        <taxon>Lentisphaerota</taxon>
        <taxon>Lentisphaeria</taxon>
        <taxon>Lentisphaerales</taxon>
        <taxon>Lentisphaeraceae</taxon>
        <taxon>Lentisphaera</taxon>
    </lineage>
</organism>
<dbReference type="STRING" id="313628.LNTAR_19527"/>
<keyword evidence="2" id="KW-0326">Glycosidase</keyword>
<evidence type="ECO:0000256" key="2">
    <source>
        <dbReference type="ARBA" id="ARBA00023295"/>
    </source>
</evidence>
<evidence type="ECO:0000256" key="3">
    <source>
        <dbReference type="PROSITE-ProRule" id="PRU01100"/>
    </source>
</evidence>
<protein>
    <recommendedName>
        <fullName evidence="4">GH26 domain-containing protein</fullName>
    </recommendedName>
</protein>
<dbReference type="eggNOG" id="COG4124">
    <property type="taxonomic scope" value="Bacteria"/>
</dbReference>
<sequence>MDLYGFDFYGKSSVEALSASRTVVKLAESHGKIAAMTEGCYQKGINGLSLKDYSYTRDFLDPYKNDPVAKRIAFFMIWQNSKKETHWIPIKGDAIYKDFKKFAKDPAVIFGDRSPDFYEKN</sequence>
<dbReference type="Proteomes" id="UP000004947">
    <property type="component" value="Unassembled WGS sequence"/>
</dbReference>
<comment type="caution">
    <text evidence="5">The sequence shown here is derived from an EMBL/GenBank/DDBJ whole genome shotgun (WGS) entry which is preliminary data.</text>
</comment>
<name>A6DQX1_9BACT</name>
<reference evidence="5 6" key="1">
    <citation type="journal article" date="2010" name="J. Bacteriol.">
        <title>Genome sequence of Lentisphaera araneosa HTCC2155T, the type species of the order Lentisphaerales in the phylum Lentisphaerae.</title>
        <authorList>
            <person name="Thrash J.C."/>
            <person name="Cho J.C."/>
            <person name="Vergin K.L."/>
            <person name="Morris R.M."/>
            <person name="Giovannoni S.J."/>
        </authorList>
    </citation>
    <scope>NUCLEOTIDE SEQUENCE [LARGE SCALE GENOMIC DNA]</scope>
    <source>
        <strain evidence="5 6">HTCC2155</strain>
    </source>
</reference>
<evidence type="ECO:0000313" key="6">
    <source>
        <dbReference type="Proteomes" id="UP000004947"/>
    </source>
</evidence>
<dbReference type="InterPro" id="IPR022790">
    <property type="entry name" value="GH26_dom"/>
</dbReference>
<dbReference type="AlphaFoldDB" id="A6DQX1"/>
<keyword evidence="6" id="KW-1185">Reference proteome</keyword>
<dbReference type="PROSITE" id="PS51764">
    <property type="entry name" value="GH26"/>
    <property type="match status" value="1"/>
</dbReference>
<proteinExistence type="inferred from homology"/>
<evidence type="ECO:0000259" key="4">
    <source>
        <dbReference type="PROSITE" id="PS51764"/>
    </source>
</evidence>
<dbReference type="Gene3D" id="3.20.20.80">
    <property type="entry name" value="Glycosidases"/>
    <property type="match status" value="1"/>
</dbReference>
<accession>A6DQX1</accession>
<evidence type="ECO:0000256" key="1">
    <source>
        <dbReference type="ARBA" id="ARBA00022801"/>
    </source>
</evidence>